<evidence type="ECO:0000256" key="3">
    <source>
        <dbReference type="ARBA" id="ARBA00022691"/>
    </source>
</evidence>
<keyword evidence="1 4" id="KW-0489">Methyltransferase</keyword>
<dbReference type="EMBL" id="CP053452">
    <property type="protein sequence ID" value="QJW96381.1"/>
    <property type="molecule type" value="Genomic_DNA"/>
</dbReference>
<dbReference type="AlphaFoldDB" id="A0A6M5YSW5"/>
<accession>A0A6M5YSW5</accession>
<proteinExistence type="predicted"/>
<dbReference type="Gene3D" id="3.40.50.150">
    <property type="entry name" value="Vaccinia Virus protein VP39"/>
    <property type="match status" value="1"/>
</dbReference>
<name>A0A6M5YSW5_9BACT</name>
<evidence type="ECO:0000256" key="2">
    <source>
        <dbReference type="ARBA" id="ARBA00022679"/>
    </source>
</evidence>
<dbReference type="PANTHER" id="PTHR10509:SF14">
    <property type="entry name" value="CAFFEOYL-COA O-METHYLTRANSFERASE 3-RELATED"/>
    <property type="match status" value="1"/>
</dbReference>
<dbReference type="SUPFAM" id="SSF53335">
    <property type="entry name" value="S-adenosyl-L-methionine-dependent methyltransferases"/>
    <property type="match status" value="1"/>
</dbReference>
<keyword evidence="5" id="KW-1185">Reference proteome</keyword>
<dbReference type="Proteomes" id="UP000503447">
    <property type="component" value="Chromosome"/>
</dbReference>
<dbReference type="PROSITE" id="PS51682">
    <property type="entry name" value="SAM_OMT_I"/>
    <property type="match status" value="1"/>
</dbReference>
<dbReference type="KEGG" id="ftj:FTUN_3938"/>
<dbReference type="GO" id="GO:0008757">
    <property type="term" value="F:S-adenosylmethionine-dependent methyltransferase activity"/>
    <property type="evidence" value="ECO:0007669"/>
    <property type="project" value="TreeGrafter"/>
</dbReference>
<reference evidence="5" key="1">
    <citation type="submission" date="2020-05" db="EMBL/GenBank/DDBJ databases">
        <title>Frigoriglobus tundricola gen. nov., sp. nov., a psychrotolerant cellulolytic planctomycete of the family Gemmataceae with two divergent copies of 16S rRNA gene.</title>
        <authorList>
            <person name="Kulichevskaya I.S."/>
            <person name="Ivanova A.A."/>
            <person name="Naumoff D.G."/>
            <person name="Beletsky A.V."/>
            <person name="Rijpstra W.I.C."/>
            <person name="Sinninghe Damste J.S."/>
            <person name="Mardanov A.V."/>
            <person name="Ravin N.V."/>
            <person name="Dedysh S.N."/>
        </authorList>
    </citation>
    <scope>NUCLEOTIDE SEQUENCE [LARGE SCALE GENOMIC DNA]</scope>
    <source>
        <strain evidence="5">PL17</strain>
    </source>
</reference>
<evidence type="ECO:0000313" key="4">
    <source>
        <dbReference type="EMBL" id="QJW96381.1"/>
    </source>
</evidence>
<dbReference type="InterPro" id="IPR002935">
    <property type="entry name" value="SAM_O-MeTrfase"/>
</dbReference>
<evidence type="ECO:0000256" key="1">
    <source>
        <dbReference type="ARBA" id="ARBA00022603"/>
    </source>
</evidence>
<keyword evidence="3" id="KW-0949">S-adenosyl-L-methionine</keyword>
<protein>
    <submittedName>
        <fullName evidence="4">O-methyltransferase</fullName>
    </submittedName>
</protein>
<dbReference type="RefSeq" id="WP_171471977.1">
    <property type="nucleotide sequence ID" value="NZ_CP053452.2"/>
</dbReference>
<gene>
    <name evidence="4" type="ORF">FTUN_3938</name>
</gene>
<dbReference type="GO" id="GO:0008171">
    <property type="term" value="F:O-methyltransferase activity"/>
    <property type="evidence" value="ECO:0007669"/>
    <property type="project" value="InterPro"/>
</dbReference>
<dbReference type="Pfam" id="PF01596">
    <property type="entry name" value="Methyltransf_3"/>
    <property type="match status" value="1"/>
</dbReference>
<sequence>MLASYVRPTPMTDRLYKYVLSVGVREPAAFEALRADTARLPECEWQIAPEQGPFLALLVQLMGAKKCLEVGTFTGYSAMWVAGALPADGALTCCELSGVYAGVARKHLTAAGLMSKVDLRVAPAADTLAELLAGGHAATFDYAFIDADKGRYDLYYERCLELVRPGGLVAIDNTLWDGKPADPSVTDPDTLAIRALNAKVHGDDRVALSFLPFADGLTLARKR</sequence>
<dbReference type="InterPro" id="IPR029063">
    <property type="entry name" value="SAM-dependent_MTases_sf"/>
</dbReference>
<keyword evidence="2 4" id="KW-0808">Transferase</keyword>
<evidence type="ECO:0000313" key="5">
    <source>
        <dbReference type="Proteomes" id="UP000503447"/>
    </source>
</evidence>
<dbReference type="PANTHER" id="PTHR10509">
    <property type="entry name" value="O-METHYLTRANSFERASE-RELATED"/>
    <property type="match status" value="1"/>
</dbReference>
<dbReference type="InterPro" id="IPR050362">
    <property type="entry name" value="Cation-dep_OMT"/>
</dbReference>
<dbReference type="GO" id="GO:0032259">
    <property type="term" value="P:methylation"/>
    <property type="evidence" value="ECO:0007669"/>
    <property type="project" value="UniProtKB-KW"/>
</dbReference>
<dbReference type="CDD" id="cd02440">
    <property type="entry name" value="AdoMet_MTases"/>
    <property type="match status" value="1"/>
</dbReference>
<organism evidence="4 5">
    <name type="scientific">Frigoriglobus tundricola</name>
    <dbReference type="NCBI Taxonomy" id="2774151"/>
    <lineage>
        <taxon>Bacteria</taxon>
        <taxon>Pseudomonadati</taxon>
        <taxon>Planctomycetota</taxon>
        <taxon>Planctomycetia</taxon>
        <taxon>Gemmatales</taxon>
        <taxon>Gemmataceae</taxon>
        <taxon>Frigoriglobus</taxon>
    </lineage>
</organism>